<dbReference type="AlphaFoldDB" id="S3CB46"/>
<proteinExistence type="predicted"/>
<sequence length="341" mass="37493">MASPRQSLAFGVEIEVYLRPRDSATMRSFCDAANWDPSKQMSAGRHRAKLLQVVQAALNNDNIPAVLEAENGHTEWLIEGDGSLASGEIHGYYWSQKVLDLYEVISTSFDVRATQHCGMHVHISPAVSHGLRWTAAELRSILKAICLYNDSVVDILPPDRKANEFAAPNFSHEQSPDAVQSLHAAARNTGDYGPLFGVIDGLQTPGAFAELFETRWWSFNFSNISDTAASCGTIEFRSPPAAPNAHTAMHWAVWTLSFVAEALRTDWSSRSREPWNRAGAVAGLRQFILRGYARLPAPSRTGLDVSRLRRITGDAAACMTAAEIAEVKALKEKKLVQFGGR</sequence>
<dbReference type="STRING" id="1262450.S3CB46"/>
<reference evidence="1 2" key="1">
    <citation type="journal article" date="2013" name="BMC Genomics">
        <title>The genome and transcriptome of the pine saprophyte Ophiostoma piceae, and a comparison with the bark beetle-associated pine pathogen Grosmannia clavigera.</title>
        <authorList>
            <person name="Haridas S."/>
            <person name="Wang Y."/>
            <person name="Lim L."/>
            <person name="Massoumi Alamouti S."/>
            <person name="Jackman S."/>
            <person name="Docking R."/>
            <person name="Robertson G."/>
            <person name="Birol I."/>
            <person name="Bohlmann J."/>
            <person name="Breuil C."/>
        </authorList>
    </citation>
    <scope>NUCLEOTIDE SEQUENCE [LARGE SCALE GENOMIC DNA]</scope>
    <source>
        <strain evidence="1 2">UAMH 11346</strain>
    </source>
</reference>
<dbReference type="VEuPathDB" id="FungiDB:F503_06927"/>
<dbReference type="HOGENOM" id="CLU_039967_0_0_1"/>
<dbReference type="PANTHER" id="PTHR36847:SF1">
    <property type="entry name" value="AMIDOLIGASE ENZYME"/>
    <property type="match status" value="1"/>
</dbReference>
<dbReference type="EMBL" id="KE148147">
    <property type="protein sequence ID" value="EPE09151.1"/>
    <property type="molecule type" value="Genomic_DNA"/>
</dbReference>
<dbReference type="eggNOG" id="ENOG502SUNA">
    <property type="taxonomic scope" value="Eukaryota"/>
</dbReference>
<evidence type="ECO:0000313" key="2">
    <source>
        <dbReference type="Proteomes" id="UP000016923"/>
    </source>
</evidence>
<evidence type="ECO:0008006" key="3">
    <source>
        <dbReference type="Google" id="ProtNLM"/>
    </source>
</evidence>
<protein>
    <recommendedName>
        <fullName evidence="3">Amidoligase enzyme</fullName>
    </recommendedName>
</protein>
<name>S3CB46_OPHP1</name>
<dbReference type="Pfam" id="PF12224">
    <property type="entry name" value="Amidoligase_2"/>
    <property type="match status" value="1"/>
</dbReference>
<organism evidence="1 2">
    <name type="scientific">Ophiostoma piceae (strain UAMH 11346)</name>
    <name type="common">Sap stain fungus</name>
    <dbReference type="NCBI Taxonomy" id="1262450"/>
    <lineage>
        <taxon>Eukaryota</taxon>
        <taxon>Fungi</taxon>
        <taxon>Dikarya</taxon>
        <taxon>Ascomycota</taxon>
        <taxon>Pezizomycotina</taxon>
        <taxon>Sordariomycetes</taxon>
        <taxon>Sordariomycetidae</taxon>
        <taxon>Ophiostomatales</taxon>
        <taxon>Ophiostomataceae</taxon>
        <taxon>Ophiostoma</taxon>
    </lineage>
</organism>
<evidence type="ECO:0000313" key="1">
    <source>
        <dbReference type="EMBL" id="EPE09151.1"/>
    </source>
</evidence>
<dbReference type="InterPro" id="IPR022025">
    <property type="entry name" value="Amidoligase_2"/>
</dbReference>
<dbReference type="PANTHER" id="PTHR36847">
    <property type="entry name" value="AMIDOLIGASE ENZYME"/>
    <property type="match status" value="1"/>
</dbReference>
<keyword evidence="2" id="KW-1185">Reference proteome</keyword>
<dbReference type="OrthoDB" id="5291055at2759"/>
<gene>
    <name evidence="1" type="ORF">F503_06927</name>
</gene>
<dbReference type="OMA" id="REREHRC"/>
<accession>S3CB46</accession>
<dbReference type="Proteomes" id="UP000016923">
    <property type="component" value="Unassembled WGS sequence"/>
</dbReference>